<gene>
    <name evidence="2" type="ORF">DXZ20_18630</name>
</gene>
<evidence type="ECO:0000256" key="1">
    <source>
        <dbReference type="SAM" id="MobiDB-lite"/>
    </source>
</evidence>
<reference evidence="2 3" key="1">
    <citation type="journal article" date="2020" name="Microb. Ecol.">
        <title>Ecogenomics of the Marine Benthic Filamentous Cyanobacterium Adonisia.</title>
        <authorList>
            <person name="Walter J.M."/>
            <person name="Coutinho F.H."/>
            <person name="Leomil L."/>
            <person name="Hargreaves P.I."/>
            <person name="Campeao M.E."/>
            <person name="Vieira V.V."/>
            <person name="Silva B.S."/>
            <person name="Fistarol G.O."/>
            <person name="Salomon P.S."/>
            <person name="Sawabe T."/>
            <person name="Mino S."/>
            <person name="Hosokawa M."/>
            <person name="Miyashita H."/>
            <person name="Maruyama F."/>
            <person name="van Verk M.C."/>
            <person name="Dutilh B.E."/>
            <person name="Thompson C.C."/>
            <person name="Thompson F.L."/>
        </authorList>
    </citation>
    <scope>NUCLEOTIDE SEQUENCE [LARGE SCALE GENOMIC DNA]</scope>
    <source>
        <strain evidence="2 3">CCMR0081</strain>
    </source>
</reference>
<dbReference type="EMBL" id="QXHD01000004">
    <property type="protein sequence ID" value="NEZ57640.1"/>
    <property type="molecule type" value="Genomic_DNA"/>
</dbReference>
<organism evidence="2 3">
    <name type="scientific">Adonisia turfae CCMR0081</name>
    <dbReference type="NCBI Taxonomy" id="2292702"/>
    <lineage>
        <taxon>Bacteria</taxon>
        <taxon>Bacillati</taxon>
        <taxon>Cyanobacteriota</taxon>
        <taxon>Adonisia</taxon>
        <taxon>Adonisia turfae</taxon>
    </lineage>
</organism>
<evidence type="ECO:0000313" key="2">
    <source>
        <dbReference type="EMBL" id="NEZ57640.1"/>
    </source>
</evidence>
<accession>A0A6M0RP31</accession>
<dbReference type="Proteomes" id="UP000481033">
    <property type="component" value="Unassembled WGS sequence"/>
</dbReference>
<sequence>MFIDPTQGAGAPTDPPNREERLPEYQYEDVRLMMLGPLNAVQNTIATLFKLNYAEPNDWSRPLATGRPNEVMAILTRRVRVD</sequence>
<keyword evidence="3" id="KW-1185">Reference proteome</keyword>
<dbReference type="RefSeq" id="WP_163665511.1">
    <property type="nucleotide sequence ID" value="NZ_QXHD01000004.1"/>
</dbReference>
<name>A0A6M0RP31_9CYAN</name>
<dbReference type="AlphaFoldDB" id="A0A6M0RP31"/>
<feature type="region of interest" description="Disordered" evidence="1">
    <location>
        <begin position="1"/>
        <end position="21"/>
    </location>
</feature>
<proteinExistence type="predicted"/>
<comment type="caution">
    <text evidence="2">The sequence shown here is derived from an EMBL/GenBank/DDBJ whole genome shotgun (WGS) entry which is preliminary data.</text>
</comment>
<evidence type="ECO:0000313" key="3">
    <source>
        <dbReference type="Proteomes" id="UP000481033"/>
    </source>
</evidence>
<protein>
    <submittedName>
        <fullName evidence="2">Uncharacterized protein</fullName>
    </submittedName>
</protein>